<feature type="region of interest" description="Disordered" evidence="1">
    <location>
        <begin position="115"/>
        <end position="329"/>
    </location>
</feature>
<evidence type="ECO:0000313" key="3">
    <source>
        <dbReference type="Proteomes" id="UP000515204"/>
    </source>
</evidence>
<organism evidence="3 4">
    <name type="scientific">Dinoponera quadriceps</name>
    <name type="common">South American ant</name>
    <dbReference type="NCBI Taxonomy" id="609295"/>
    <lineage>
        <taxon>Eukaryota</taxon>
        <taxon>Metazoa</taxon>
        <taxon>Ecdysozoa</taxon>
        <taxon>Arthropoda</taxon>
        <taxon>Hexapoda</taxon>
        <taxon>Insecta</taxon>
        <taxon>Pterygota</taxon>
        <taxon>Neoptera</taxon>
        <taxon>Endopterygota</taxon>
        <taxon>Hymenoptera</taxon>
        <taxon>Apocrita</taxon>
        <taxon>Aculeata</taxon>
        <taxon>Formicoidea</taxon>
        <taxon>Formicidae</taxon>
        <taxon>Ponerinae</taxon>
        <taxon>Ponerini</taxon>
        <taxon>Dinoponera</taxon>
    </lineage>
</organism>
<reference evidence="4" key="1">
    <citation type="submission" date="2025-08" db="UniProtKB">
        <authorList>
            <consortium name="RefSeq"/>
        </authorList>
    </citation>
    <scope>IDENTIFICATION</scope>
</reference>
<name>A0A6P3XVX0_DINQU</name>
<dbReference type="Proteomes" id="UP000515204">
    <property type="component" value="Unplaced"/>
</dbReference>
<feature type="compositionally biased region" description="Basic and acidic residues" evidence="1">
    <location>
        <begin position="309"/>
        <end position="318"/>
    </location>
</feature>
<feature type="chain" id="PRO_5027694317" evidence="2">
    <location>
        <begin position="30"/>
        <end position="329"/>
    </location>
</feature>
<evidence type="ECO:0000256" key="2">
    <source>
        <dbReference type="SAM" id="SignalP"/>
    </source>
</evidence>
<sequence>MQAAGTLRGTTRVISLLVLLVSLIGRAYSLPLQYLPSIPGYVPVYIRYGDEPLEDINPELAEAFGEASSSAKLDRTLAHEPDNFKDNDIDALLEESAEKHAYPLRIRATESRSFATVNDDEPGNKPKLLTIYQLPDDNENRRNRGRSRGRNRNRSRPRHANWGPPTLKVSPLSDAEKEELEKLAIEVEKEETKPNELYAPSSKSSELPHATARNRHRAHKFAAPIKVQDPLDESSSSDLSQEISQAADLPEPSRNRNHGRPRADKSRADAAPEAGKRERKHEPPVKEQRPATILSNVDKISPIDLPESAAEKGDKPRNTTEANDEIAME</sequence>
<accession>A0A6P3XVX0</accession>
<proteinExistence type="predicted"/>
<evidence type="ECO:0000313" key="4">
    <source>
        <dbReference type="RefSeq" id="XP_014482068.1"/>
    </source>
</evidence>
<feature type="compositionally biased region" description="Basic residues" evidence="1">
    <location>
        <begin position="143"/>
        <end position="159"/>
    </location>
</feature>
<feature type="compositionally biased region" description="Basic and acidic residues" evidence="1">
    <location>
        <begin position="179"/>
        <end position="194"/>
    </location>
</feature>
<keyword evidence="2" id="KW-0732">Signal</keyword>
<dbReference type="AlphaFoldDB" id="A0A6P3XVX0"/>
<gene>
    <name evidence="4" type="primary">LOC106748244</name>
</gene>
<evidence type="ECO:0000256" key="1">
    <source>
        <dbReference type="SAM" id="MobiDB-lite"/>
    </source>
</evidence>
<feature type="compositionally biased region" description="Basic and acidic residues" evidence="1">
    <location>
        <begin position="261"/>
        <end position="289"/>
    </location>
</feature>
<feature type="signal peptide" evidence="2">
    <location>
        <begin position="1"/>
        <end position="29"/>
    </location>
</feature>
<dbReference type="OrthoDB" id="6620644at2759"/>
<dbReference type="GeneID" id="106748244"/>
<protein>
    <submittedName>
        <fullName evidence="4">Uncharacterized protein LOC106748244</fullName>
    </submittedName>
</protein>
<feature type="compositionally biased region" description="Low complexity" evidence="1">
    <location>
        <begin position="233"/>
        <end position="245"/>
    </location>
</feature>
<dbReference type="KEGG" id="dqu:106748244"/>
<keyword evidence="3" id="KW-1185">Reference proteome</keyword>
<dbReference type="RefSeq" id="XP_014482068.1">
    <property type="nucleotide sequence ID" value="XM_014626582.1"/>
</dbReference>